<reference evidence="1 2" key="1">
    <citation type="journal article" date="2015" name="Genome Announc.">
        <title>Complete Genome Sequence of Methylobacterium aquaticum Strain 22A, Isolated from Racomitrium japonicum Moss.</title>
        <authorList>
            <person name="Tani A."/>
            <person name="Ogura Y."/>
            <person name="Hayashi T."/>
            <person name="Kimbara K."/>
        </authorList>
    </citation>
    <scope>NUCLEOTIDE SEQUENCE [LARGE SCALE GENOMIC DNA]</scope>
    <source>
        <strain evidence="1 2">MA-22A</strain>
        <plasmid evidence="2">Plasmid pMaq22A_1p DNA</plasmid>
    </source>
</reference>
<dbReference type="KEGG" id="maqu:Maq22A_1p31245"/>
<dbReference type="Proteomes" id="UP000061432">
    <property type="component" value="Plasmid pMaq22A_1p"/>
</dbReference>
<geneLocation type="plasmid" evidence="2">
    <name>pMaq22A_1p DNA</name>
</geneLocation>
<reference evidence="2" key="2">
    <citation type="submission" date="2015-01" db="EMBL/GenBank/DDBJ databases">
        <title>Complete genome sequence of Methylobacterium aquaticum strain 22A.</title>
        <authorList>
            <person name="Tani A."/>
            <person name="Ogura Y."/>
            <person name="Hayashi T."/>
        </authorList>
    </citation>
    <scope>NUCLEOTIDE SEQUENCE [LARGE SCALE GENOMIC DNA]</scope>
    <source>
        <strain evidence="2">MA-22A</strain>
        <plasmid evidence="2">Plasmid pMaq22A_1p DNA</plasmid>
    </source>
</reference>
<gene>
    <name evidence="1" type="ORF">Maq22A_1p31245</name>
</gene>
<protein>
    <submittedName>
        <fullName evidence="1">Uncharacterized protein</fullName>
    </submittedName>
</protein>
<dbReference type="EMBL" id="AP014705">
    <property type="protein sequence ID" value="BAQ48589.1"/>
    <property type="molecule type" value="Genomic_DNA"/>
</dbReference>
<dbReference type="AlphaFoldDB" id="A0A0C6FSV4"/>
<name>A0A0C6FSV4_9HYPH</name>
<organism evidence="1 2">
    <name type="scientific">Methylobacterium aquaticum</name>
    <dbReference type="NCBI Taxonomy" id="270351"/>
    <lineage>
        <taxon>Bacteria</taxon>
        <taxon>Pseudomonadati</taxon>
        <taxon>Pseudomonadota</taxon>
        <taxon>Alphaproteobacteria</taxon>
        <taxon>Hyphomicrobiales</taxon>
        <taxon>Methylobacteriaceae</taxon>
        <taxon>Methylobacterium</taxon>
    </lineage>
</organism>
<sequence length="69" mass="7329">MTIGPAPMMRMEERSVRLGIGRFRLVRRAASFLRPVLGARGVEAGAERPEAAGIALGALSIGVQIRGRA</sequence>
<accession>A0A0C6FSV4</accession>
<evidence type="ECO:0000313" key="2">
    <source>
        <dbReference type="Proteomes" id="UP000061432"/>
    </source>
</evidence>
<keyword evidence="1" id="KW-0614">Plasmid</keyword>
<evidence type="ECO:0000313" key="1">
    <source>
        <dbReference type="EMBL" id="BAQ48589.1"/>
    </source>
</evidence>
<proteinExistence type="predicted"/>